<dbReference type="InterPro" id="IPR014721">
    <property type="entry name" value="Ribsml_uS5_D2-typ_fold_subgr"/>
</dbReference>
<keyword evidence="4" id="KW-0689">Ribosomal protein</keyword>
<comment type="similarity">
    <text evidence="2">Belongs to the universal ribosomal protein uS9 family.</text>
</comment>
<evidence type="ECO:0000256" key="6">
    <source>
        <dbReference type="ARBA" id="ARBA00023274"/>
    </source>
</evidence>
<evidence type="ECO:0000256" key="1">
    <source>
        <dbReference type="ARBA" id="ARBA00004173"/>
    </source>
</evidence>
<dbReference type="GO" id="GO:0006412">
    <property type="term" value="P:translation"/>
    <property type="evidence" value="ECO:0007669"/>
    <property type="project" value="InterPro"/>
</dbReference>
<dbReference type="PANTHER" id="PTHR21569:SF1">
    <property type="entry name" value="SMALL RIBOSOMAL SUBUNIT PROTEIN US9M"/>
    <property type="match status" value="1"/>
</dbReference>
<accession>A0A8J9W0Q2</accession>
<keyword evidence="11" id="KW-1185">Reference proteome</keyword>
<dbReference type="GO" id="GO:0005763">
    <property type="term" value="C:mitochondrial small ribosomal subunit"/>
    <property type="evidence" value="ECO:0007669"/>
    <property type="project" value="TreeGrafter"/>
</dbReference>
<protein>
    <recommendedName>
        <fullName evidence="7">Small ribosomal subunit protein uS9m</fullName>
    </recommendedName>
    <alternativeName>
        <fullName evidence="8">28S ribosomal protein S9, mitochondrial</fullName>
    </alternativeName>
</protein>
<dbReference type="InterPro" id="IPR000754">
    <property type="entry name" value="Ribosomal_uS9"/>
</dbReference>
<gene>
    <name evidence="10" type="primary">MRPS9</name>
    <name evidence="10" type="ORF">BLAG_LOCUS2118</name>
</gene>
<dbReference type="EMBL" id="OV696686">
    <property type="protein sequence ID" value="CAH1233308.1"/>
    <property type="molecule type" value="Genomic_DNA"/>
</dbReference>
<evidence type="ECO:0000256" key="8">
    <source>
        <dbReference type="ARBA" id="ARBA00076042"/>
    </source>
</evidence>
<dbReference type="InterPro" id="IPR020568">
    <property type="entry name" value="Ribosomal_Su5_D2-typ_SF"/>
</dbReference>
<name>A0A8J9W0Q2_BRALA</name>
<keyword evidence="5" id="KW-0496">Mitochondrion</keyword>
<dbReference type="FunFam" id="3.30.230.10:FF:000035">
    <property type="entry name" value="28S ribosomal protein S9, mitochondrial"/>
    <property type="match status" value="1"/>
</dbReference>
<feature type="region of interest" description="Disordered" evidence="9">
    <location>
        <begin position="376"/>
        <end position="396"/>
    </location>
</feature>
<evidence type="ECO:0000256" key="7">
    <source>
        <dbReference type="ARBA" id="ARBA00039318"/>
    </source>
</evidence>
<keyword evidence="6" id="KW-0687">Ribonucleoprotein</keyword>
<evidence type="ECO:0000313" key="10">
    <source>
        <dbReference type="EMBL" id="CAH1233308.1"/>
    </source>
</evidence>
<dbReference type="SUPFAM" id="SSF54211">
    <property type="entry name" value="Ribosomal protein S5 domain 2-like"/>
    <property type="match status" value="1"/>
</dbReference>
<evidence type="ECO:0000313" key="11">
    <source>
        <dbReference type="Proteomes" id="UP000838412"/>
    </source>
</evidence>
<organism evidence="10 11">
    <name type="scientific">Branchiostoma lanceolatum</name>
    <name type="common">Common lancelet</name>
    <name type="synonym">Amphioxus lanceolatum</name>
    <dbReference type="NCBI Taxonomy" id="7740"/>
    <lineage>
        <taxon>Eukaryota</taxon>
        <taxon>Metazoa</taxon>
        <taxon>Chordata</taxon>
        <taxon>Cephalochordata</taxon>
        <taxon>Leptocardii</taxon>
        <taxon>Amphioxiformes</taxon>
        <taxon>Branchiostomatidae</taxon>
        <taxon>Branchiostoma</taxon>
    </lineage>
</organism>
<dbReference type="GO" id="GO:0005743">
    <property type="term" value="C:mitochondrial inner membrane"/>
    <property type="evidence" value="ECO:0007669"/>
    <property type="project" value="UniProtKB-ARBA"/>
</dbReference>
<sequence>MAAPMAPKTLTSCGRLFLRFASSLTRNSCGNGKQFTLKIKPPQRCLSISATRQRQQIKATSSLSDKPYTEEFLQEMDKEYQLGKRHLANMMGEDPETFTQEDVDRAISYLLPSGLHDKLARPMLKPPDQIFPKQKALQWGKDGRPFSFLFYTGKANYYGLMHEAAQILSQLNRHEDKMLIKGVLLPEPEPWPEFNKSVWIDKISVEKMITEAMDDHQYRRFVELMEHIARHPYAKRSSQFILKFRKELVAVSMKQQVHPLMYDENGVAYMEAEGRRKSSRAKVTLRDRGTGEVTVNGLPLVRYFRNVQDREQIMLPLEFVDRLGQFDVEATVWWGGTSGQAGAIRLGISRALCSFLTEPEIENMRLAGLLTSDLRRKERKKPGQKKARKKFSWRKR</sequence>
<evidence type="ECO:0000256" key="5">
    <source>
        <dbReference type="ARBA" id="ARBA00023128"/>
    </source>
</evidence>
<comment type="subcellular location">
    <subcellularLocation>
        <location evidence="1">Mitochondrion</location>
    </subcellularLocation>
</comment>
<evidence type="ECO:0000256" key="2">
    <source>
        <dbReference type="ARBA" id="ARBA00005251"/>
    </source>
</evidence>
<dbReference type="OrthoDB" id="10254627at2759"/>
<dbReference type="GO" id="GO:0003723">
    <property type="term" value="F:RNA binding"/>
    <property type="evidence" value="ECO:0007669"/>
    <property type="project" value="TreeGrafter"/>
</dbReference>
<dbReference type="InterPro" id="IPR023035">
    <property type="entry name" value="Ribosomal_uS9_bac/plastid"/>
</dbReference>
<evidence type="ECO:0000256" key="4">
    <source>
        <dbReference type="ARBA" id="ARBA00022980"/>
    </source>
</evidence>
<proteinExistence type="inferred from homology"/>
<reference evidence="10" key="1">
    <citation type="submission" date="2022-01" db="EMBL/GenBank/DDBJ databases">
        <authorList>
            <person name="Braso-Vives M."/>
        </authorList>
    </citation>
    <scope>NUCLEOTIDE SEQUENCE</scope>
</reference>
<feature type="compositionally biased region" description="Basic residues" evidence="9">
    <location>
        <begin position="377"/>
        <end position="396"/>
    </location>
</feature>
<keyword evidence="3" id="KW-0809">Transit peptide</keyword>
<evidence type="ECO:0000256" key="9">
    <source>
        <dbReference type="SAM" id="MobiDB-lite"/>
    </source>
</evidence>
<dbReference type="Pfam" id="PF00380">
    <property type="entry name" value="Ribosomal_S9"/>
    <property type="match status" value="1"/>
</dbReference>
<evidence type="ECO:0000256" key="3">
    <source>
        <dbReference type="ARBA" id="ARBA00022946"/>
    </source>
</evidence>
<dbReference type="NCBIfam" id="NF001099">
    <property type="entry name" value="PRK00132.1"/>
    <property type="match status" value="1"/>
</dbReference>
<dbReference type="Gene3D" id="3.30.230.10">
    <property type="match status" value="1"/>
</dbReference>
<dbReference type="Proteomes" id="UP000838412">
    <property type="component" value="Chromosome 1"/>
</dbReference>
<dbReference type="GO" id="GO:0003735">
    <property type="term" value="F:structural constituent of ribosome"/>
    <property type="evidence" value="ECO:0007669"/>
    <property type="project" value="InterPro"/>
</dbReference>
<dbReference type="PANTHER" id="PTHR21569">
    <property type="entry name" value="RIBOSOMAL PROTEIN S9"/>
    <property type="match status" value="1"/>
</dbReference>
<dbReference type="AlphaFoldDB" id="A0A8J9W0Q2"/>